<comment type="similarity">
    <text evidence="5">Belongs to the DPH7 family.</text>
</comment>
<evidence type="ECO:0000313" key="8">
    <source>
        <dbReference type="EMBL" id="KAE8136386.1"/>
    </source>
</evidence>
<dbReference type="PANTHER" id="PTHR46042:SF1">
    <property type="entry name" value="DIPHTHINE METHYLTRANSFERASE"/>
    <property type="match status" value="1"/>
</dbReference>
<dbReference type="InterPro" id="IPR015943">
    <property type="entry name" value="WD40/YVTN_repeat-like_dom_sf"/>
</dbReference>
<keyword evidence="4" id="KW-0378">Hydrolase</keyword>
<dbReference type="SMART" id="SM00320">
    <property type="entry name" value="WD40"/>
    <property type="match status" value="3"/>
</dbReference>
<keyword evidence="3" id="KW-0677">Repeat</keyword>
<organism evidence="8 9">
    <name type="scientific">Aspergillus pseudotamarii</name>
    <dbReference type="NCBI Taxonomy" id="132259"/>
    <lineage>
        <taxon>Eukaryota</taxon>
        <taxon>Fungi</taxon>
        <taxon>Dikarya</taxon>
        <taxon>Ascomycota</taxon>
        <taxon>Pezizomycotina</taxon>
        <taxon>Eurotiomycetes</taxon>
        <taxon>Eurotiomycetidae</taxon>
        <taxon>Eurotiales</taxon>
        <taxon>Aspergillaceae</taxon>
        <taxon>Aspergillus</taxon>
        <taxon>Aspergillus subgen. Circumdati</taxon>
    </lineage>
</organism>
<keyword evidence="9" id="KW-1185">Reference proteome</keyword>
<dbReference type="InterPro" id="IPR001680">
    <property type="entry name" value="WD40_rpt"/>
</dbReference>
<protein>
    <recommendedName>
        <fullName evidence="6">methylated diphthine methylhydrolase</fullName>
        <ecNumber evidence="6">3.1.1.97</ecNumber>
    </recommendedName>
</protein>
<evidence type="ECO:0000256" key="1">
    <source>
        <dbReference type="ARBA" id="ARBA00005156"/>
    </source>
</evidence>
<sequence length="436" mass="47555">MPPQTPQSATTVYLDQPPSCLQTCPASPNHIVIGTYLLSETKDEGNDTIQQTKTGSLQLWHLAPETNTLTQLQKLSLPHAVFDLHFHPTNPTLLAIATSSGSVSLFRITTTDISSGSKPEILPLWTKPVHEDPTIPALFLAWTPACWLNPATSSRGSSSSADGFAVTFSDGRTRVFGCAEGISGLADGDDGHVEEVGCFAVREMIEVWFVALGVFSSSSSSPDEEKGRFLFTGDDFGGLHTRRFSDLNSNSNTDLDEAEAEAEAELLAPVMLDYDDRARHHTAGVTAILPLSVLGLEDGAPLLLTGSYDEHLRVYHATRRGQVLAEVCLGGGVWRLQLVKTEHGVSSGGEEWRFLVLASCMHAGTRVVRVTRTLGENAGWDIEVLAEFTEHQSMNYASDVWKPEGGYDLQGKEMSELLCISSSFYDRRLCLWRVNV</sequence>
<dbReference type="Proteomes" id="UP000325672">
    <property type="component" value="Unassembled WGS sequence"/>
</dbReference>
<name>A0A5N6SNX4_ASPPS</name>
<proteinExistence type="inferred from homology"/>
<comment type="catalytic activity">
    <reaction evidence="7">
        <text>diphthine methyl ester-[translation elongation factor 2] + H2O = diphthine-[translation elongation factor 2] + methanol + H(+)</text>
        <dbReference type="Rhea" id="RHEA:42656"/>
        <dbReference type="Rhea" id="RHEA-COMP:10172"/>
        <dbReference type="Rhea" id="RHEA-COMP:10173"/>
        <dbReference type="ChEBI" id="CHEBI:15377"/>
        <dbReference type="ChEBI" id="CHEBI:15378"/>
        <dbReference type="ChEBI" id="CHEBI:17790"/>
        <dbReference type="ChEBI" id="CHEBI:79005"/>
        <dbReference type="ChEBI" id="CHEBI:82696"/>
        <dbReference type="EC" id="3.1.1.97"/>
    </reaction>
</comment>
<dbReference type="SUPFAM" id="SSF50978">
    <property type="entry name" value="WD40 repeat-like"/>
    <property type="match status" value="1"/>
</dbReference>
<reference evidence="8 9" key="1">
    <citation type="submission" date="2019-04" db="EMBL/GenBank/DDBJ databases">
        <title>Friends and foes A comparative genomics study of 23 Aspergillus species from section Flavi.</title>
        <authorList>
            <consortium name="DOE Joint Genome Institute"/>
            <person name="Kjaerbolling I."/>
            <person name="Vesth T."/>
            <person name="Frisvad J.C."/>
            <person name="Nybo J.L."/>
            <person name="Theobald S."/>
            <person name="Kildgaard S."/>
            <person name="Isbrandt T."/>
            <person name="Kuo A."/>
            <person name="Sato A."/>
            <person name="Lyhne E.K."/>
            <person name="Kogle M.E."/>
            <person name="Wiebenga A."/>
            <person name="Kun R.S."/>
            <person name="Lubbers R.J."/>
            <person name="Makela M.R."/>
            <person name="Barry K."/>
            <person name="Chovatia M."/>
            <person name="Clum A."/>
            <person name="Daum C."/>
            <person name="Haridas S."/>
            <person name="He G."/>
            <person name="LaButti K."/>
            <person name="Lipzen A."/>
            <person name="Mondo S."/>
            <person name="Riley R."/>
            <person name="Salamov A."/>
            <person name="Simmons B.A."/>
            <person name="Magnuson J.K."/>
            <person name="Henrissat B."/>
            <person name="Mortensen U.H."/>
            <person name="Larsen T.O."/>
            <person name="Devries R.P."/>
            <person name="Grigoriev I.V."/>
            <person name="Machida M."/>
            <person name="Baker S.E."/>
            <person name="Andersen M.R."/>
        </authorList>
    </citation>
    <scope>NUCLEOTIDE SEQUENCE [LARGE SCALE GENOMIC DNA]</scope>
    <source>
        <strain evidence="8 9">CBS 117625</strain>
    </source>
</reference>
<dbReference type="GO" id="GO:0005737">
    <property type="term" value="C:cytoplasm"/>
    <property type="evidence" value="ECO:0007669"/>
    <property type="project" value="TreeGrafter"/>
</dbReference>
<accession>A0A5N6SNX4</accession>
<dbReference type="GO" id="GO:0061685">
    <property type="term" value="F:diphthine methylesterase activity"/>
    <property type="evidence" value="ECO:0007669"/>
    <property type="project" value="UniProtKB-EC"/>
</dbReference>
<evidence type="ECO:0000256" key="7">
    <source>
        <dbReference type="ARBA" id="ARBA00047551"/>
    </source>
</evidence>
<evidence type="ECO:0000313" key="9">
    <source>
        <dbReference type="Proteomes" id="UP000325672"/>
    </source>
</evidence>
<dbReference type="AlphaFoldDB" id="A0A5N6SNX4"/>
<dbReference type="GeneID" id="43639124"/>
<evidence type="ECO:0000256" key="4">
    <source>
        <dbReference type="ARBA" id="ARBA00022801"/>
    </source>
</evidence>
<evidence type="ECO:0000256" key="3">
    <source>
        <dbReference type="ARBA" id="ARBA00022737"/>
    </source>
</evidence>
<dbReference type="OrthoDB" id="1930760at2759"/>
<dbReference type="PANTHER" id="PTHR46042">
    <property type="entry name" value="DIPHTHINE METHYLTRANSFERASE"/>
    <property type="match status" value="1"/>
</dbReference>
<dbReference type="GO" id="GO:0017183">
    <property type="term" value="P:protein histidyl modification to diphthamide"/>
    <property type="evidence" value="ECO:0007669"/>
    <property type="project" value="TreeGrafter"/>
</dbReference>
<comment type="pathway">
    <text evidence="1">Protein modification; peptidyl-diphthamide biosynthesis.</text>
</comment>
<evidence type="ECO:0000256" key="6">
    <source>
        <dbReference type="ARBA" id="ARBA00039131"/>
    </source>
</evidence>
<dbReference type="RefSeq" id="XP_031912449.1">
    <property type="nucleotide sequence ID" value="XM_032054914.1"/>
</dbReference>
<dbReference type="InterPro" id="IPR052415">
    <property type="entry name" value="Diphthine_MTase"/>
</dbReference>
<dbReference type="Gene3D" id="2.130.10.10">
    <property type="entry name" value="YVTN repeat-like/Quinoprotein amine dehydrogenase"/>
    <property type="match status" value="1"/>
</dbReference>
<keyword evidence="2" id="KW-0853">WD repeat</keyword>
<dbReference type="EC" id="3.1.1.97" evidence="6"/>
<dbReference type="EMBL" id="ML743585">
    <property type="protein sequence ID" value="KAE8136386.1"/>
    <property type="molecule type" value="Genomic_DNA"/>
</dbReference>
<dbReference type="InterPro" id="IPR036322">
    <property type="entry name" value="WD40_repeat_dom_sf"/>
</dbReference>
<gene>
    <name evidence="8" type="ORF">BDV38DRAFT_249972</name>
</gene>
<evidence type="ECO:0000256" key="2">
    <source>
        <dbReference type="ARBA" id="ARBA00022574"/>
    </source>
</evidence>
<evidence type="ECO:0000256" key="5">
    <source>
        <dbReference type="ARBA" id="ARBA00038092"/>
    </source>
</evidence>